<gene>
    <name evidence="2" type="ORF">BXT86_01270</name>
</gene>
<name>A0A1V4QHS7_UNCW3</name>
<sequence length="472" mass="54050">MGSIVGLDISDEFIKVFEFLPGENRISCATIRLSVGDTASSCKRVIEIFEKLKLCRDNIVVNLRGSYILARSYQPPLSNKADFEDWFVNNIESLIPSTPIDDVVYSYQRFKSGRVLIAFARLQQVRRQLDFLKSCNIAPQMIDASALALYNVFKEHPWTKQRSDFGILNLGYKRSELLLITGGEPYGVNEIDFGVGYYKKAELKNFVLSLQSVLLRVLSYYKRSAGLEIKKIIMTGDYKRVPGLKKNLKEIMDMDIQTPNPFRLKKISSSAGLKHNPSYTLAYGLALKGLDSEGINLIPYEEQQAQKRLKYRTRMKQLAKKSLIYAGISAFVLLAIILFFIKNNQKFSKLIEKLELRRSTFNTVINENRVISEKLSKLQELSRKRVFWSEFLYHLGSNLPAGLYFTELKSDFRLVSQGKEVVRKTTVQVKGKAKDYKAVLNFIKVLEKEYHNIVIESIKGEGECTFTINLEI</sequence>
<dbReference type="Proteomes" id="UP000191663">
    <property type="component" value="Unassembled WGS sequence"/>
</dbReference>
<dbReference type="PANTHER" id="PTHR32432:SF3">
    <property type="entry name" value="ETHANOLAMINE UTILIZATION PROTEIN EUTJ"/>
    <property type="match status" value="1"/>
</dbReference>
<keyword evidence="1" id="KW-0472">Membrane</keyword>
<evidence type="ECO:0000313" key="3">
    <source>
        <dbReference type="Proteomes" id="UP000191663"/>
    </source>
</evidence>
<dbReference type="InterPro" id="IPR050696">
    <property type="entry name" value="FtsA/MreB"/>
</dbReference>
<reference evidence="3" key="1">
    <citation type="submission" date="2017-01" db="EMBL/GenBank/DDBJ databases">
        <title>Novel pathways for hydrocarbon cycling and metabolic interdependencies in hydrothermal sediment communities.</title>
        <authorList>
            <person name="Dombrowski N."/>
            <person name="Seitz K."/>
            <person name="Teske A."/>
            <person name="Baker B."/>
        </authorList>
    </citation>
    <scope>NUCLEOTIDE SEQUENCE [LARGE SCALE GENOMIC DNA]</scope>
</reference>
<keyword evidence="1" id="KW-1133">Transmembrane helix</keyword>
<keyword evidence="1" id="KW-0812">Transmembrane</keyword>
<evidence type="ECO:0008006" key="4">
    <source>
        <dbReference type="Google" id="ProtNLM"/>
    </source>
</evidence>
<dbReference type="PANTHER" id="PTHR32432">
    <property type="entry name" value="CELL DIVISION PROTEIN FTSA-RELATED"/>
    <property type="match status" value="1"/>
</dbReference>
<protein>
    <recommendedName>
        <fullName evidence="4">SHS2 domain-containing protein</fullName>
    </recommendedName>
</protein>
<comment type="caution">
    <text evidence="2">The sequence shown here is derived from an EMBL/GenBank/DDBJ whole genome shotgun (WGS) entry which is preliminary data.</text>
</comment>
<evidence type="ECO:0000313" key="2">
    <source>
        <dbReference type="EMBL" id="OPX18415.1"/>
    </source>
</evidence>
<dbReference type="EMBL" id="MUKB01000015">
    <property type="protein sequence ID" value="OPX18415.1"/>
    <property type="molecule type" value="Genomic_DNA"/>
</dbReference>
<feature type="transmembrane region" description="Helical" evidence="1">
    <location>
        <begin position="322"/>
        <end position="341"/>
    </location>
</feature>
<dbReference type="AlphaFoldDB" id="A0A1V4QHS7"/>
<organism evidence="2 3">
    <name type="scientific">candidate division WOR-3 bacterium 4484_100</name>
    <dbReference type="NCBI Taxonomy" id="1936077"/>
    <lineage>
        <taxon>Bacteria</taxon>
        <taxon>Bacteria division WOR-3</taxon>
    </lineage>
</organism>
<evidence type="ECO:0000256" key="1">
    <source>
        <dbReference type="SAM" id="Phobius"/>
    </source>
</evidence>
<proteinExistence type="predicted"/>
<accession>A0A1V4QHS7</accession>